<dbReference type="OrthoDB" id="8678477at2"/>
<dbReference type="Gene3D" id="3.40.190.150">
    <property type="entry name" value="Bordetella uptake gene, domain 1"/>
    <property type="match status" value="1"/>
</dbReference>
<dbReference type="SUPFAM" id="SSF53850">
    <property type="entry name" value="Periplasmic binding protein-like II"/>
    <property type="match status" value="1"/>
</dbReference>
<feature type="signal peptide" evidence="2">
    <location>
        <begin position="1"/>
        <end position="21"/>
    </location>
</feature>
<name>A0A4P6UHV5_9BURK</name>
<evidence type="ECO:0000256" key="2">
    <source>
        <dbReference type="SAM" id="SignalP"/>
    </source>
</evidence>
<dbReference type="CDD" id="cd13578">
    <property type="entry name" value="PBP2_Bug27"/>
    <property type="match status" value="1"/>
</dbReference>
<comment type="similarity">
    <text evidence="1">Belongs to the UPF0065 (bug) family.</text>
</comment>
<proteinExistence type="inferred from homology"/>
<reference evidence="3 4" key="1">
    <citation type="submission" date="2018-07" db="EMBL/GenBank/DDBJ databases">
        <title>Exploring interactions and the metabolic potential of the ultra-small soil bacteria Hylemonella gracilis.</title>
        <authorList>
            <person name="Tyc O."/>
            <person name="Kulkarni P."/>
            <person name="Gawehns F."/>
            <person name="Hundscheid M."/>
            <person name="Zweers H."/>
            <person name="Garbeva P."/>
        </authorList>
    </citation>
    <scope>NUCLEOTIDE SEQUENCE [LARGE SCALE GENOMIC DNA]</scope>
    <source>
        <strain evidence="3 4">NS1</strain>
    </source>
</reference>
<feature type="chain" id="PRO_5020523826" evidence="2">
    <location>
        <begin position="22"/>
        <end position="320"/>
    </location>
</feature>
<dbReference type="PANTHER" id="PTHR42928:SF5">
    <property type="entry name" value="BLR1237 PROTEIN"/>
    <property type="match status" value="1"/>
</dbReference>
<dbReference type="InterPro" id="IPR005064">
    <property type="entry name" value="BUG"/>
</dbReference>
<dbReference type="InterPro" id="IPR042100">
    <property type="entry name" value="Bug_dom1"/>
</dbReference>
<gene>
    <name evidence="3" type="ORF">DW355_09045</name>
</gene>
<evidence type="ECO:0000313" key="4">
    <source>
        <dbReference type="Proteomes" id="UP000292939"/>
    </source>
</evidence>
<dbReference type="KEGG" id="hgr:DW355_09045"/>
<dbReference type="PANTHER" id="PTHR42928">
    <property type="entry name" value="TRICARBOXYLATE-BINDING PROTEIN"/>
    <property type="match status" value="1"/>
</dbReference>
<dbReference type="Proteomes" id="UP000292939">
    <property type="component" value="Chromosome"/>
</dbReference>
<sequence length="320" mass="33427">MKRRIALAALALAATMPAAFAADWPVKPITLIVPFPAGGSTDAVARLVAQRLGETLGQQVVVDNRAGAGGNLGTDAVSRAAADGYTLALSTSGPLANNKFLYPKMSFDPLRDLTPVIAVGEIPMGIAVNPALKAATLQDLLKEMRARPEQVSIGNPGNGTIGHLTTELVESQAQVRAMNVPYKGDAPLIVDVMAGTIDAVVMPITALLPQLQSGKLRGLAVTSRQRFAGLPNVPTTAEQGLQAESTVWLAVVGPRNLPAPIVSRLNKDINAILATPEARAKLAQYGASALGGTPQQLNGRMVSDSAKWQKVITDARITLE</sequence>
<dbReference type="RefSeq" id="WP_131279447.1">
    <property type="nucleotide sequence ID" value="NZ_CP031395.1"/>
</dbReference>
<keyword evidence="2" id="KW-0732">Signal</keyword>
<accession>A0A4P6UHV5</accession>
<dbReference type="PIRSF" id="PIRSF017082">
    <property type="entry name" value="YflP"/>
    <property type="match status" value="1"/>
</dbReference>
<organism evidence="3 4">
    <name type="scientific">Hylemonella gracilis</name>
    <dbReference type="NCBI Taxonomy" id="80880"/>
    <lineage>
        <taxon>Bacteria</taxon>
        <taxon>Pseudomonadati</taxon>
        <taxon>Pseudomonadota</taxon>
        <taxon>Betaproteobacteria</taxon>
        <taxon>Burkholderiales</taxon>
        <taxon>Comamonadaceae</taxon>
        <taxon>Hylemonella</taxon>
    </lineage>
</organism>
<dbReference type="Gene3D" id="3.40.190.10">
    <property type="entry name" value="Periplasmic binding protein-like II"/>
    <property type="match status" value="1"/>
</dbReference>
<dbReference type="Pfam" id="PF03401">
    <property type="entry name" value="TctC"/>
    <property type="match status" value="1"/>
</dbReference>
<evidence type="ECO:0000313" key="3">
    <source>
        <dbReference type="EMBL" id="QBK04898.1"/>
    </source>
</evidence>
<protein>
    <submittedName>
        <fullName evidence="3">Tripartite tricarboxylate transporter substrate binding protein</fullName>
    </submittedName>
</protein>
<dbReference type="AlphaFoldDB" id="A0A4P6UHV5"/>
<dbReference type="EMBL" id="CP031395">
    <property type="protein sequence ID" value="QBK04898.1"/>
    <property type="molecule type" value="Genomic_DNA"/>
</dbReference>
<evidence type="ECO:0000256" key="1">
    <source>
        <dbReference type="ARBA" id="ARBA00006987"/>
    </source>
</evidence>